<dbReference type="Proteomes" id="UP000615446">
    <property type="component" value="Unassembled WGS sequence"/>
</dbReference>
<reference evidence="2" key="2">
    <citation type="submission" date="2019-10" db="EMBL/GenBank/DDBJ databases">
        <title>Conservation and host-specific expression of non-tandemly repeated heterogenous ribosome RNA gene in arbuscular mycorrhizal fungi.</title>
        <authorList>
            <person name="Maeda T."/>
            <person name="Kobayashi Y."/>
            <person name="Nakagawa T."/>
            <person name="Ezawa T."/>
            <person name="Yamaguchi K."/>
            <person name="Bino T."/>
            <person name="Nishimoto Y."/>
            <person name="Shigenobu S."/>
            <person name="Kawaguchi M."/>
        </authorList>
    </citation>
    <scope>NUCLEOTIDE SEQUENCE</scope>
    <source>
        <strain evidence="2">HR1</strain>
    </source>
</reference>
<gene>
    <name evidence="2" type="ORF">RCL2_001928000</name>
    <name evidence="1" type="ORF">RclHR1_08250004</name>
</gene>
<protein>
    <recommendedName>
        <fullName evidence="4">F-box domain-containing protein</fullName>
    </recommendedName>
</protein>
<evidence type="ECO:0000313" key="3">
    <source>
        <dbReference type="Proteomes" id="UP000247702"/>
    </source>
</evidence>
<comment type="caution">
    <text evidence="1">The sequence shown here is derived from an EMBL/GenBank/DDBJ whole genome shotgun (WGS) entry which is preliminary data.</text>
</comment>
<evidence type="ECO:0000313" key="2">
    <source>
        <dbReference type="EMBL" id="GES92504.1"/>
    </source>
</evidence>
<dbReference type="OrthoDB" id="2353204at2759"/>
<reference evidence="1 3" key="1">
    <citation type="submission" date="2017-11" db="EMBL/GenBank/DDBJ databases">
        <title>The genome of Rhizophagus clarus HR1 reveals common genetic basis of auxotrophy among arbuscular mycorrhizal fungi.</title>
        <authorList>
            <person name="Kobayashi Y."/>
        </authorList>
    </citation>
    <scope>NUCLEOTIDE SEQUENCE [LARGE SCALE GENOMIC DNA]</scope>
    <source>
        <strain evidence="1 3">HR1</strain>
    </source>
</reference>
<dbReference type="SUPFAM" id="SSF52047">
    <property type="entry name" value="RNI-like"/>
    <property type="match status" value="1"/>
</dbReference>
<dbReference type="Gene3D" id="3.80.10.10">
    <property type="entry name" value="Ribonuclease Inhibitor"/>
    <property type="match status" value="1"/>
</dbReference>
<dbReference type="InterPro" id="IPR032675">
    <property type="entry name" value="LRR_dom_sf"/>
</dbReference>
<evidence type="ECO:0008006" key="4">
    <source>
        <dbReference type="Google" id="ProtNLM"/>
    </source>
</evidence>
<proteinExistence type="predicted"/>
<dbReference type="EMBL" id="BEXD01004232">
    <property type="protein sequence ID" value="GBC08607.1"/>
    <property type="molecule type" value="Genomic_DNA"/>
</dbReference>
<dbReference type="EMBL" id="BLAL01000215">
    <property type="protein sequence ID" value="GES92504.1"/>
    <property type="molecule type" value="Genomic_DNA"/>
</dbReference>
<keyword evidence="3" id="KW-1185">Reference proteome</keyword>
<name>A0A2Z6SMS3_9GLOM</name>
<dbReference type="Proteomes" id="UP000247702">
    <property type="component" value="Unassembled WGS sequence"/>
</dbReference>
<organism evidence="1 3">
    <name type="scientific">Rhizophagus clarus</name>
    <dbReference type="NCBI Taxonomy" id="94130"/>
    <lineage>
        <taxon>Eukaryota</taxon>
        <taxon>Fungi</taxon>
        <taxon>Fungi incertae sedis</taxon>
        <taxon>Mucoromycota</taxon>
        <taxon>Glomeromycotina</taxon>
        <taxon>Glomeromycetes</taxon>
        <taxon>Glomerales</taxon>
        <taxon>Glomeraceae</taxon>
        <taxon>Rhizophagus</taxon>
    </lineage>
</organism>
<evidence type="ECO:0000313" key="1">
    <source>
        <dbReference type="EMBL" id="GBC08607.1"/>
    </source>
</evidence>
<accession>A0A2Z6SMS3</accession>
<dbReference type="AlphaFoldDB" id="A0A2Z6SMS3"/>
<sequence length="418" mass="48885">MNQLSTEVLEQVFRKLREEYHTSRYEFSASLVNRRWCRIIIPIMWEDPFGSTNFPDRLVKIFLSILDDESRLLLNNNEVDLSKSPSFQATFDYAYFIRSLQLDRMYDGIRNYLFADDIGYNQLYKGEEQIKKYKKIGCIFRVISSLILRRSGRIEHIRPIYPYGLDYAALEDDINLIPYLTNANKCLKYLRVVMTFGGDYTKFYLGLLTICKNLITIITSITTLESANALATLIRAQNSLEDLSVFFTEEYFLESVLESLSSQKESLISLTLNTCSFNTISDDALKSFVSCKKLERLVLERCIGLEKERFISLSRSFPMLKEVIFYYKHYIGYFPDNFIVGLIETANVNLRKLDFNFYSSIVVNAILNYIPEFDLCRFGFDYEFKSYKELKESEFHRFIDGSGDYSNVEEESSEAEDD</sequence>